<accession>A0ABU9QYF8</accession>
<name>A0ABU9QYF8_9BURK</name>
<organism evidence="1 2">
    <name type="scientific">Paraburkholderia azotifigens</name>
    <dbReference type="NCBI Taxonomy" id="2057004"/>
    <lineage>
        <taxon>Bacteria</taxon>
        <taxon>Pseudomonadati</taxon>
        <taxon>Pseudomonadota</taxon>
        <taxon>Betaproteobacteria</taxon>
        <taxon>Burkholderiales</taxon>
        <taxon>Burkholderiaceae</taxon>
        <taxon>Paraburkholderia</taxon>
    </lineage>
</organism>
<keyword evidence="2" id="KW-1185">Reference proteome</keyword>
<evidence type="ECO:0000313" key="1">
    <source>
        <dbReference type="EMBL" id="MEM5339710.1"/>
    </source>
</evidence>
<dbReference type="Proteomes" id="UP001481677">
    <property type="component" value="Unassembled WGS sequence"/>
</dbReference>
<protein>
    <submittedName>
        <fullName evidence="1">Uncharacterized protein</fullName>
    </submittedName>
</protein>
<reference evidence="1 2" key="1">
    <citation type="submission" date="2024-01" db="EMBL/GenBank/DDBJ databases">
        <title>The diversity of rhizobia nodulating Mimosa spp. in eleven states of Brazil covering several biomes is determined by host plant, location, and edaphic factors.</title>
        <authorList>
            <person name="Rouws L."/>
            <person name="Barauna A."/>
            <person name="Beukes C."/>
            <person name="De Faria S.M."/>
            <person name="Gross E."/>
            <person name="Dos Reis Junior F.B."/>
            <person name="Simon M."/>
            <person name="Maluk M."/>
            <person name="Odee D.W."/>
            <person name="Kenicer G."/>
            <person name="Young J.P.W."/>
            <person name="Reis V.M."/>
            <person name="Zilli J."/>
            <person name="James E.K."/>
        </authorList>
    </citation>
    <scope>NUCLEOTIDE SEQUENCE [LARGE SCALE GENOMIC DNA]</scope>
    <source>
        <strain evidence="1 2">JPY530</strain>
    </source>
</reference>
<dbReference type="EMBL" id="JAZHGA010000005">
    <property type="protein sequence ID" value="MEM5339710.1"/>
    <property type="molecule type" value="Genomic_DNA"/>
</dbReference>
<sequence>MMSYSGSDTTWAVVSARTGHDSTVAWLSIRKTGKDRRRQYGSNLVMSATP</sequence>
<comment type="caution">
    <text evidence="1">The sequence shown here is derived from an EMBL/GenBank/DDBJ whole genome shotgun (WGS) entry which is preliminary data.</text>
</comment>
<gene>
    <name evidence="1" type="ORF">V4C56_08700</name>
</gene>
<proteinExistence type="predicted"/>
<evidence type="ECO:0000313" key="2">
    <source>
        <dbReference type="Proteomes" id="UP001481677"/>
    </source>
</evidence>
<dbReference type="RefSeq" id="WP_158647036.1">
    <property type="nucleotide sequence ID" value="NZ_JAZHFZ010000013.1"/>
</dbReference>